<dbReference type="GO" id="GO:0003677">
    <property type="term" value="F:DNA binding"/>
    <property type="evidence" value="ECO:0007669"/>
    <property type="project" value="UniProtKB-UniRule"/>
</dbReference>
<feature type="active site" evidence="10">
    <location>
        <position position="147"/>
    </location>
</feature>
<dbReference type="SUPFAM" id="SSF56349">
    <property type="entry name" value="DNA breaking-rejoining enzymes"/>
    <property type="match status" value="1"/>
</dbReference>
<sequence>MIERFADHLAIERNRSEHTVAAYRADLRALDQQLAEVGIDEWSQVRLADLRSYLGDLDRAGAARSTIARRSAAIRSFFGWAVRTGVVASDPSLRLASPKRSRHLPAVLRQDEAAELMHVAEVSADDADPVHLRDRAVLELLYSSGLRVGELVGLDIDDCDRGTRTVRVLGKGNKERTVPYGVPAADALDAWLQQGRPALATPTSGPALFLGARGGRLDPRTVRRSLDAAQRQTSTGERLSPHGLRHTAATHLLEGGADLRMVQELLGHSSLATTQIYTHVSVERLRRSYRQAHPRA</sequence>
<organism evidence="14 15">
    <name type="scientific">Metallococcus carri</name>
    <dbReference type="NCBI Taxonomy" id="1656884"/>
    <lineage>
        <taxon>Bacteria</taxon>
        <taxon>Bacillati</taxon>
        <taxon>Actinomycetota</taxon>
        <taxon>Actinomycetes</taxon>
        <taxon>Micrococcales</taxon>
        <taxon>Dermacoccaceae</taxon>
        <taxon>Metallococcus</taxon>
    </lineage>
</organism>
<keyword evidence="9 10" id="KW-0131">Cell cycle</keyword>
<dbReference type="InterPro" id="IPR010998">
    <property type="entry name" value="Integrase_recombinase_N"/>
</dbReference>
<dbReference type="InterPro" id="IPR013762">
    <property type="entry name" value="Integrase-like_cat_sf"/>
</dbReference>
<dbReference type="InterPro" id="IPR044068">
    <property type="entry name" value="CB"/>
</dbReference>
<dbReference type="PROSITE" id="PS51898">
    <property type="entry name" value="TYR_RECOMBINASE"/>
    <property type="match status" value="1"/>
</dbReference>
<dbReference type="PANTHER" id="PTHR30349">
    <property type="entry name" value="PHAGE INTEGRASE-RELATED"/>
    <property type="match status" value="1"/>
</dbReference>
<evidence type="ECO:0000256" key="10">
    <source>
        <dbReference type="HAMAP-Rule" id="MF_01808"/>
    </source>
</evidence>
<evidence type="ECO:0000259" key="12">
    <source>
        <dbReference type="PROSITE" id="PS51898"/>
    </source>
</evidence>
<dbReference type="PROSITE" id="PS51900">
    <property type="entry name" value="CB"/>
    <property type="match status" value="1"/>
</dbReference>
<evidence type="ECO:0000313" key="15">
    <source>
        <dbReference type="Proteomes" id="UP000744769"/>
    </source>
</evidence>
<evidence type="ECO:0000256" key="5">
    <source>
        <dbReference type="ARBA" id="ARBA00022829"/>
    </source>
</evidence>
<dbReference type="PANTHER" id="PTHR30349:SF77">
    <property type="entry name" value="TYROSINE RECOMBINASE XERC"/>
    <property type="match status" value="1"/>
</dbReference>
<keyword evidence="8 10" id="KW-0233">DNA recombination</keyword>
<keyword evidence="6 10" id="KW-0229">DNA integration</keyword>
<dbReference type="GO" id="GO:0005737">
    <property type="term" value="C:cytoplasm"/>
    <property type="evidence" value="ECO:0007669"/>
    <property type="project" value="UniProtKB-SubCell"/>
</dbReference>
<comment type="subcellular location">
    <subcellularLocation>
        <location evidence="1 10">Cytoplasm</location>
    </subcellularLocation>
</comment>
<name>A0A967EFU9_9MICO</name>
<dbReference type="Proteomes" id="UP000744769">
    <property type="component" value="Unassembled WGS sequence"/>
</dbReference>
<accession>A0A967EFU9</accession>
<dbReference type="Gene3D" id="1.10.150.130">
    <property type="match status" value="1"/>
</dbReference>
<dbReference type="GO" id="GO:0007059">
    <property type="term" value="P:chromosome segregation"/>
    <property type="evidence" value="ECO:0007669"/>
    <property type="project" value="UniProtKB-UniRule"/>
</dbReference>
<evidence type="ECO:0000256" key="3">
    <source>
        <dbReference type="ARBA" id="ARBA00022490"/>
    </source>
</evidence>
<evidence type="ECO:0000256" key="4">
    <source>
        <dbReference type="ARBA" id="ARBA00022618"/>
    </source>
</evidence>
<dbReference type="NCBIfam" id="NF001399">
    <property type="entry name" value="PRK00283.1"/>
    <property type="match status" value="1"/>
</dbReference>
<dbReference type="InterPro" id="IPR011931">
    <property type="entry name" value="Recomb_XerC"/>
</dbReference>
<feature type="active site" evidence="10">
    <location>
        <position position="245"/>
    </location>
</feature>
<comment type="subunit">
    <text evidence="10">Forms a cyclic heterotetrameric complex composed of two molecules of XerC and two molecules of XerD.</text>
</comment>
<dbReference type="GO" id="GO:0051301">
    <property type="term" value="P:cell division"/>
    <property type="evidence" value="ECO:0007669"/>
    <property type="project" value="UniProtKB-UniRule"/>
</dbReference>
<keyword evidence="4 10" id="KW-0132">Cell division</keyword>
<feature type="active site" evidence="10">
    <location>
        <position position="268"/>
    </location>
</feature>
<keyword evidence="7 10" id="KW-0238">DNA-binding</keyword>
<dbReference type="InterPro" id="IPR023009">
    <property type="entry name" value="Tyrosine_recombinase_XerC/XerD"/>
</dbReference>
<comment type="function">
    <text evidence="10">Site-specific tyrosine recombinase, which acts by catalyzing the cutting and rejoining of the recombining DNA molecules. The XerC-XerD complex is essential to convert dimers of the bacterial chromosome into monomers to permit their segregation at cell division. It also contributes to the segregational stability of plasmids.</text>
</comment>
<gene>
    <name evidence="10 14" type="primary">xerC</name>
    <name evidence="14" type="ORF">G9U51_00850</name>
</gene>
<dbReference type="AlphaFoldDB" id="A0A967EFU9"/>
<dbReference type="GO" id="GO:0006313">
    <property type="term" value="P:DNA transposition"/>
    <property type="evidence" value="ECO:0007669"/>
    <property type="project" value="UniProtKB-UniRule"/>
</dbReference>
<dbReference type="Pfam" id="PF00589">
    <property type="entry name" value="Phage_integrase"/>
    <property type="match status" value="1"/>
</dbReference>
<dbReference type="NCBIfam" id="TIGR02224">
    <property type="entry name" value="recomb_XerC"/>
    <property type="match status" value="1"/>
</dbReference>
<dbReference type="InterPro" id="IPR002104">
    <property type="entry name" value="Integrase_catalytic"/>
</dbReference>
<reference evidence="14" key="1">
    <citation type="submission" date="2020-03" db="EMBL/GenBank/DDBJ databases">
        <title>Draft sequencing of Calidifontibacter sp. DB0510.</title>
        <authorList>
            <person name="Kim D.-U."/>
        </authorList>
    </citation>
    <scope>NUCLEOTIDE SEQUENCE</scope>
    <source>
        <strain evidence="14">DB0510</strain>
    </source>
</reference>
<dbReference type="Gene3D" id="1.10.443.10">
    <property type="entry name" value="Intergrase catalytic core"/>
    <property type="match status" value="1"/>
</dbReference>
<dbReference type="HAMAP" id="MF_01808">
    <property type="entry name" value="Recomb_XerC_XerD"/>
    <property type="match status" value="1"/>
</dbReference>
<dbReference type="EMBL" id="JAAOIV010000001">
    <property type="protein sequence ID" value="NHN54333.1"/>
    <property type="molecule type" value="Genomic_DNA"/>
</dbReference>
<evidence type="ECO:0000256" key="6">
    <source>
        <dbReference type="ARBA" id="ARBA00022908"/>
    </source>
</evidence>
<dbReference type="InterPro" id="IPR011010">
    <property type="entry name" value="DNA_brk_join_enz"/>
</dbReference>
<feature type="domain" description="Tyr recombinase" evidence="12">
    <location>
        <begin position="103"/>
        <end position="290"/>
    </location>
</feature>
<evidence type="ECO:0000259" key="13">
    <source>
        <dbReference type="PROSITE" id="PS51900"/>
    </source>
</evidence>
<protein>
    <recommendedName>
        <fullName evidence="10 11">Tyrosine recombinase XerC</fullName>
    </recommendedName>
</protein>
<keyword evidence="3 10" id="KW-0963">Cytoplasm</keyword>
<dbReference type="InterPro" id="IPR050090">
    <property type="entry name" value="Tyrosine_recombinase_XerCD"/>
</dbReference>
<comment type="caution">
    <text evidence="14">The sequence shown here is derived from an EMBL/GenBank/DDBJ whole genome shotgun (WGS) entry which is preliminary data.</text>
</comment>
<dbReference type="InterPro" id="IPR004107">
    <property type="entry name" value="Integrase_SAM-like_N"/>
</dbReference>
<evidence type="ECO:0000256" key="8">
    <source>
        <dbReference type="ARBA" id="ARBA00023172"/>
    </source>
</evidence>
<dbReference type="CDD" id="cd00798">
    <property type="entry name" value="INT_XerDC_C"/>
    <property type="match status" value="1"/>
</dbReference>
<dbReference type="GO" id="GO:0009037">
    <property type="term" value="F:tyrosine-based site-specific recombinase activity"/>
    <property type="evidence" value="ECO:0007669"/>
    <property type="project" value="UniProtKB-UniRule"/>
</dbReference>
<feature type="active site" description="O-(3'-phospho-DNA)-tyrosine intermediate" evidence="10">
    <location>
        <position position="277"/>
    </location>
</feature>
<evidence type="ECO:0000256" key="9">
    <source>
        <dbReference type="ARBA" id="ARBA00023306"/>
    </source>
</evidence>
<keyword evidence="5 10" id="KW-0159">Chromosome partition</keyword>
<feature type="active site" evidence="10">
    <location>
        <position position="171"/>
    </location>
</feature>
<evidence type="ECO:0000256" key="1">
    <source>
        <dbReference type="ARBA" id="ARBA00004496"/>
    </source>
</evidence>
<dbReference type="Pfam" id="PF02899">
    <property type="entry name" value="Phage_int_SAM_1"/>
    <property type="match status" value="1"/>
</dbReference>
<feature type="domain" description="Core-binding (CB)" evidence="13">
    <location>
        <begin position="1"/>
        <end position="82"/>
    </location>
</feature>
<evidence type="ECO:0000256" key="11">
    <source>
        <dbReference type="NCBIfam" id="TIGR02224"/>
    </source>
</evidence>
<evidence type="ECO:0000313" key="14">
    <source>
        <dbReference type="EMBL" id="NHN54333.1"/>
    </source>
</evidence>
<comment type="similarity">
    <text evidence="2 10">Belongs to the 'phage' integrase family. XerC subfamily.</text>
</comment>
<keyword evidence="15" id="KW-1185">Reference proteome</keyword>
<proteinExistence type="inferred from homology"/>
<evidence type="ECO:0000256" key="2">
    <source>
        <dbReference type="ARBA" id="ARBA00006657"/>
    </source>
</evidence>
<evidence type="ECO:0000256" key="7">
    <source>
        <dbReference type="ARBA" id="ARBA00023125"/>
    </source>
</evidence>
<feature type="active site" evidence="10">
    <location>
        <position position="242"/>
    </location>
</feature>